<reference evidence="4" key="1">
    <citation type="submission" date="2021-01" db="UniProtKB">
        <authorList>
            <consortium name="EnsemblMetazoa"/>
        </authorList>
    </citation>
    <scope>IDENTIFICATION</scope>
</reference>
<dbReference type="PRINTS" id="PR01415">
    <property type="entry name" value="ANKYRIN"/>
</dbReference>
<dbReference type="GeneID" id="107981098"/>
<dbReference type="Proteomes" id="UP000002358">
    <property type="component" value="Chromosome 5"/>
</dbReference>
<keyword evidence="5" id="KW-1185">Reference proteome</keyword>
<dbReference type="InterPro" id="IPR050745">
    <property type="entry name" value="Multifunctional_regulatory"/>
</dbReference>
<dbReference type="PROSITE" id="PS50297">
    <property type="entry name" value="ANK_REP_REGION"/>
    <property type="match status" value="1"/>
</dbReference>
<dbReference type="SUPFAM" id="SSF48403">
    <property type="entry name" value="Ankyrin repeat"/>
    <property type="match status" value="1"/>
</dbReference>
<dbReference type="EnsemblMetazoa" id="XM_016985581">
    <property type="protein sequence ID" value="XP_016841070"/>
    <property type="gene ID" value="LOC107981098"/>
</dbReference>
<name>A0A7M7IZV5_NASVI</name>
<feature type="repeat" description="ANK" evidence="3">
    <location>
        <begin position="124"/>
        <end position="158"/>
    </location>
</feature>
<feature type="repeat" description="ANK" evidence="3">
    <location>
        <begin position="165"/>
        <end position="199"/>
    </location>
</feature>
<dbReference type="PROSITE" id="PS50088">
    <property type="entry name" value="ANK_REPEAT"/>
    <property type="match status" value="4"/>
</dbReference>
<dbReference type="Pfam" id="PF12796">
    <property type="entry name" value="Ank_2"/>
    <property type="match status" value="1"/>
</dbReference>
<dbReference type="InterPro" id="IPR036770">
    <property type="entry name" value="Ankyrin_rpt-contain_sf"/>
</dbReference>
<evidence type="ECO:0000313" key="4">
    <source>
        <dbReference type="EnsemblMetazoa" id="XP_016841070"/>
    </source>
</evidence>
<accession>A0A7M7IZV5</accession>
<sequence>MHSVYQLHEAVEALDEALIGYLIDGGANVNARNLDEESPLHVLISRDWNHAFVPFTDGEKQCCTRIAEMLIRAGADVNKQRIVDLGCDLGSCVTILYEAAYFNNQTMMKVLINNGADVRAITSRGFTVLHKVLEMKDWDIGIVETLLKQGCDVNATYPGRIYGHRGGTALHLALEHDNCTVELVKLLLDFGVDVNRKNGRVRPSEEDVGPLHQACIFNDSSYVHELATQPNVDINAVDALGHTPLFYAVMTQSDSVQDQLSKDSALSSTLQSDYGAEHAKSTRLSCSTQPY</sequence>
<dbReference type="AlphaFoldDB" id="A0A7M7IZV5"/>
<dbReference type="Gene3D" id="1.25.40.20">
    <property type="entry name" value="Ankyrin repeat-containing domain"/>
    <property type="match status" value="2"/>
</dbReference>
<evidence type="ECO:0000256" key="1">
    <source>
        <dbReference type="ARBA" id="ARBA00022737"/>
    </source>
</evidence>
<evidence type="ECO:0000256" key="2">
    <source>
        <dbReference type="ARBA" id="ARBA00023043"/>
    </source>
</evidence>
<evidence type="ECO:0000313" key="5">
    <source>
        <dbReference type="Proteomes" id="UP000002358"/>
    </source>
</evidence>
<proteinExistence type="predicted"/>
<dbReference type="PANTHER" id="PTHR24189:SF50">
    <property type="entry name" value="ANKYRIN REPEAT AND SOCS BOX PROTEIN 2"/>
    <property type="match status" value="1"/>
</dbReference>
<keyword evidence="1" id="KW-0677">Repeat</keyword>
<dbReference type="SMART" id="SM00248">
    <property type="entry name" value="ANK"/>
    <property type="match status" value="7"/>
</dbReference>
<organism evidence="4 5">
    <name type="scientific">Nasonia vitripennis</name>
    <name type="common">Parasitic wasp</name>
    <dbReference type="NCBI Taxonomy" id="7425"/>
    <lineage>
        <taxon>Eukaryota</taxon>
        <taxon>Metazoa</taxon>
        <taxon>Ecdysozoa</taxon>
        <taxon>Arthropoda</taxon>
        <taxon>Hexapoda</taxon>
        <taxon>Insecta</taxon>
        <taxon>Pterygota</taxon>
        <taxon>Neoptera</taxon>
        <taxon>Endopterygota</taxon>
        <taxon>Hymenoptera</taxon>
        <taxon>Apocrita</taxon>
        <taxon>Proctotrupomorpha</taxon>
        <taxon>Chalcidoidea</taxon>
        <taxon>Pteromalidae</taxon>
        <taxon>Pteromalinae</taxon>
        <taxon>Nasonia</taxon>
    </lineage>
</organism>
<dbReference type="PANTHER" id="PTHR24189">
    <property type="entry name" value="MYOTROPHIN"/>
    <property type="match status" value="1"/>
</dbReference>
<dbReference type="SMR" id="A0A7M7IZV5"/>
<dbReference type="OrthoDB" id="8197096at2759"/>
<dbReference type="InterPro" id="IPR002110">
    <property type="entry name" value="Ankyrin_rpt"/>
</dbReference>
<feature type="repeat" description="ANK" evidence="3">
    <location>
        <begin position="2"/>
        <end position="34"/>
    </location>
</feature>
<protein>
    <submittedName>
        <fullName evidence="4">Uncharacterized protein</fullName>
    </submittedName>
</protein>
<keyword evidence="2 3" id="KW-0040">ANK repeat</keyword>
<evidence type="ECO:0000256" key="3">
    <source>
        <dbReference type="PROSITE-ProRule" id="PRU00023"/>
    </source>
</evidence>
<dbReference type="RefSeq" id="XP_016841070.1">
    <property type="nucleotide sequence ID" value="XM_016985581.3"/>
</dbReference>
<feature type="repeat" description="ANK" evidence="3">
    <location>
        <begin position="91"/>
        <end position="123"/>
    </location>
</feature>